<evidence type="ECO:0000256" key="1">
    <source>
        <dbReference type="SAM" id="MobiDB-lite"/>
    </source>
</evidence>
<gene>
    <name evidence="2" type="ORF">TIFTF001_029518</name>
</gene>
<keyword evidence="3" id="KW-1185">Reference proteome</keyword>
<proteinExistence type="predicted"/>
<reference evidence="2" key="1">
    <citation type="submission" date="2023-07" db="EMBL/GenBank/DDBJ databases">
        <title>draft genome sequence of fig (Ficus carica).</title>
        <authorList>
            <person name="Takahashi T."/>
            <person name="Nishimura K."/>
        </authorList>
    </citation>
    <scope>NUCLEOTIDE SEQUENCE</scope>
</reference>
<organism evidence="2 3">
    <name type="scientific">Ficus carica</name>
    <name type="common">Common fig</name>
    <dbReference type="NCBI Taxonomy" id="3494"/>
    <lineage>
        <taxon>Eukaryota</taxon>
        <taxon>Viridiplantae</taxon>
        <taxon>Streptophyta</taxon>
        <taxon>Embryophyta</taxon>
        <taxon>Tracheophyta</taxon>
        <taxon>Spermatophyta</taxon>
        <taxon>Magnoliopsida</taxon>
        <taxon>eudicotyledons</taxon>
        <taxon>Gunneridae</taxon>
        <taxon>Pentapetalae</taxon>
        <taxon>rosids</taxon>
        <taxon>fabids</taxon>
        <taxon>Rosales</taxon>
        <taxon>Moraceae</taxon>
        <taxon>Ficeae</taxon>
        <taxon>Ficus</taxon>
    </lineage>
</organism>
<protein>
    <submittedName>
        <fullName evidence="2">Uncharacterized protein</fullName>
    </submittedName>
</protein>
<evidence type="ECO:0000313" key="2">
    <source>
        <dbReference type="EMBL" id="GMN60406.1"/>
    </source>
</evidence>
<dbReference type="EMBL" id="BTGU01000098">
    <property type="protein sequence ID" value="GMN60406.1"/>
    <property type="molecule type" value="Genomic_DNA"/>
</dbReference>
<evidence type="ECO:0000313" key="3">
    <source>
        <dbReference type="Proteomes" id="UP001187192"/>
    </source>
</evidence>
<dbReference type="AlphaFoldDB" id="A0AA88DSM6"/>
<dbReference type="Proteomes" id="UP001187192">
    <property type="component" value="Unassembled WGS sequence"/>
</dbReference>
<sequence>MAGICDGIGAATSGASGVGQRIECCDRAPPLAPTGRCNADNEGPTEIGALRSCPSINLVGSGPASSTRSMQRDLVFTSSRGRFTPGKGDFIVGSNCTINISPSSISGQVRPGMLHAPANSSDRALSGLVGSCHDVLSLFVLSQNDNLFEDVDITGSSSTVVSSSSNVIGEEVEQGAKTPDCISDISEIPSPDRPAMPTSQKREGAGRSNKFYR</sequence>
<feature type="region of interest" description="Disordered" evidence="1">
    <location>
        <begin position="157"/>
        <end position="213"/>
    </location>
</feature>
<comment type="caution">
    <text evidence="2">The sequence shown here is derived from an EMBL/GenBank/DDBJ whole genome shotgun (WGS) entry which is preliminary data.</text>
</comment>
<accession>A0AA88DSM6</accession>
<name>A0AA88DSM6_FICCA</name>
<feature type="compositionally biased region" description="Low complexity" evidence="1">
    <location>
        <begin position="157"/>
        <end position="169"/>
    </location>
</feature>